<gene>
    <name evidence="1" type="ORF">GCM10009039_10290</name>
</gene>
<dbReference type="AlphaFoldDB" id="A0A830F1Q8"/>
<protein>
    <submittedName>
        <fullName evidence="1">Phosphodiesterase</fullName>
    </submittedName>
</protein>
<dbReference type="InterPro" id="IPR002591">
    <property type="entry name" value="Phosphodiest/P_Trfase"/>
</dbReference>
<dbReference type="Gene3D" id="3.40.720.10">
    <property type="entry name" value="Alkaline Phosphatase, subunit A"/>
    <property type="match status" value="1"/>
</dbReference>
<keyword evidence="2" id="KW-1185">Reference proteome</keyword>
<dbReference type="Proteomes" id="UP000607197">
    <property type="component" value="Unassembled WGS sequence"/>
</dbReference>
<proteinExistence type="predicted"/>
<dbReference type="OrthoDB" id="33550at2157"/>
<dbReference type="InterPro" id="IPR017850">
    <property type="entry name" value="Alkaline_phosphatase_core_sf"/>
</dbReference>
<dbReference type="PANTHER" id="PTHR10151">
    <property type="entry name" value="ECTONUCLEOTIDE PYROPHOSPHATASE/PHOSPHODIESTERASE"/>
    <property type="match status" value="1"/>
</dbReference>
<reference evidence="1" key="2">
    <citation type="submission" date="2020-09" db="EMBL/GenBank/DDBJ databases">
        <authorList>
            <person name="Sun Q."/>
            <person name="Ohkuma M."/>
        </authorList>
    </citation>
    <scope>NUCLEOTIDE SEQUENCE</scope>
    <source>
        <strain evidence="1">JCM 19596</strain>
    </source>
</reference>
<reference evidence="1" key="1">
    <citation type="journal article" date="2014" name="Int. J. Syst. Evol. Microbiol.">
        <title>Complete genome sequence of Corynebacterium casei LMG S-19264T (=DSM 44701T), isolated from a smear-ripened cheese.</title>
        <authorList>
            <consortium name="US DOE Joint Genome Institute (JGI-PGF)"/>
            <person name="Walter F."/>
            <person name="Albersmeier A."/>
            <person name="Kalinowski J."/>
            <person name="Ruckert C."/>
        </authorList>
    </citation>
    <scope>NUCLEOTIDE SEQUENCE</scope>
    <source>
        <strain evidence="1">JCM 19596</strain>
    </source>
</reference>
<organism evidence="1 2">
    <name type="scientific">Halocalculus aciditolerans</name>
    <dbReference type="NCBI Taxonomy" id="1383812"/>
    <lineage>
        <taxon>Archaea</taxon>
        <taxon>Methanobacteriati</taxon>
        <taxon>Methanobacteriota</taxon>
        <taxon>Stenosarchaea group</taxon>
        <taxon>Halobacteria</taxon>
        <taxon>Halobacteriales</taxon>
        <taxon>Halobacteriaceae</taxon>
        <taxon>Halocalculus</taxon>
    </lineage>
</organism>
<name>A0A830F1Q8_9EURY</name>
<evidence type="ECO:0000313" key="1">
    <source>
        <dbReference type="EMBL" id="GGL54052.1"/>
    </source>
</evidence>
<evidence type="ECO:0000313" key="2">
    <source>
        <dbReference type="Proteomes" id="UP000607197"/>
    </source>
</evidence>
<dbReference type="RefSeq" id="WP_188976506.1">
    <property type="nucleotide sequence ID" value="NZ_BMPG01000001.1"/>
</dbReference>
<dbReference type="PANTHER" id="PTHR10151:SF120">
    <property type="entry name" value="BIS(5'-ADENOSYL)-TRIPHOSPHATASE"/>
    <property type="match status" value="1"/>
</dbReference>
<dbReference type="GO" id="GO:0016787">
    <property type="term" value="F:hydrolase activity"/>
    <property type="evidence" value="ECO:0007669"/>
    <property type="project" value="UniProtKB-ARBA"/>
</dbReference>
<sequence>MRRDSLADDLADRGDDAYVPPAYGDYGFHRVPNTAFDVLGADTGDTLPGDVFDGVDTDVSNVVVVLLDGFGYDQWRAAEPAIPLLERLADAGTVTPLTSTYPSETAAAITTLHTGVTPREHGVLGWFQSLDALGAVVAALPWTTFDGDPVDEAFPDAPEWADALLDASTVYERAEGVDSAVVEPEKIIGSASDGGLSVGATGIPYYGVADMAVRVRERLEAVDDGAASYTLAYVPDLDAVAHEDGPGTAATRAQAESLAAAVERELVGRLDPAVAADTLFVLTADHGHVDTGGENVDLRGYDPLWNHVRAGADGEPIPPVGSPRNLQLHLEDGTVGRVREAFERDFDCRTYTREEYVDAGLFGPVRAGSADGEIPVRAGSTDGEIPSGLGRAFAERAPDFVCVHASKGMWYADEHLGLIGQHGGQTRAEMLVPFAAARLDEVA</sequence>
<dbReference type="EMBL" id="BMPG01000001">
    <property type="protein sequence ID" value="GGL54052.1"/>
    <property type="molecule type" value="Genomic_DNA"/>
</dbReference>
<dbReference type="Pfam" id="PF01663">
    <property type="entry name" value="Phosphodiest"/>
    <property type="match status" value="1"/>
</dbReference>
<accession>A0A830F1Q8</accession>
<comment type="caution">
    <text evidence="1">The sequence shown here is derived from an EMBL/GenBank/DDBJ whole genome shotgun (WGS) entry which is preliminary data.</text>
</comment>
<dbReference type="SUPFAM" id="SSF53649">
    <property type="entry name" value="Alkaline phosphatase-like"/>
    <property type="match status" value="1"/>
</dbReference>